<protein>
    <submittedName>
        <fullName evidence="3">Uncharacterized protein</fullName>
    </submittedName>
</protein>
<evidence type="ECO:0000256" key="1">
    <source>
        <dbReference type="SAM" id="Coils"/>
    </source>
</evidence>
<feature type="compositionally biased region" description="Acidic residues" evidence="2">
    <location>
        <begin position="277"/>
        <end position="290"/>
    </location>
</feature>
<dbReference type="AlphaFoldDB" id="A0AAD2CF73"/>
<feature type="compositionally biased region" description="Basic and acidic residues" evidence="2">
    <location>
        <begin position="291"/>
        <end position="311"/>
    </location>
</feature>
<sequence length="515" mass="59530">MKFFKKPKPEKLLEAIVLDVLHFGTGKKTYAEDDAEQIKAANLQFLDATPVKWGENEDHTQSAFILDETIREVNHPLRRQQGDAGASNNISLQMPDDSDGESYPEMELPPDIDMSDPIMLEAIIAQREWERERRRSERSQTIEEDSDDEDEDEDYDFDSEYSSDREEEDDRSYTDDDDDDDDDRSYASRSVSVIDDDDASRSVIEDDENYSTHDDEDDSSFRQALGEAATDDEHDVETENYSDNELEDDNSHTGDEHDDDDDDNDNHDEDNSYREEAPEDNFSDEFSETNEQERPIDVGVHEEKPPEEDRYVPNNDDDQDTPDYSAHAERCQEDDDRYDDDSDADYDAADDAASADQSHDDQSQSQYSGSYQDDATTNDDDDDDKSYVSDESSVKDSKRRAVEGDYDDYDDHQDDDRSAYSRCDQSVDSRASFQSSSEKNASHRSGSRCYDYSDDAFLQQREEEEERELETLEEARRNLAEGEKMHPFLLEHYMALKERKEARRRLSQRVSLVAR</sequence>
<feature type="compositionally biased region" description="Polar residues" evidence="2">
    <location>
        <begin position="423"/>
        <end position="439"/>
    </location>
</feature>
<evidence type="ECO:0000313" key="4">
    <source>
        <dbReference type="Proteomes" id="UP001295423"/>
    </source>
</evidence>
<accession>A0AAD2CF73</accession>
<name>A0AAD2CF73_9STRA</name>
<keyword evidence="4" id="KW-1185">Reference proteome</keyword>
<feature type="compositionally biased region" description="Acidic residues" evidence="2">
    <location>
        <begin position="229"/>
        <end position="248"/>
    </location>
</feature>
<gene>
    <name evidence="3" type="ORF">CYCCA115_LOCUS3047</name>
</gene>
<evidence type="ECO:0000313" key="3">
    <source>
        <dbReference type="EMBL" id="CAJ1932856.1"/>
    </source>
</evidence>
<feature type="compositionally biased region" description="Basic and acidic residues" evidence="2">
    <location>
        <begin position="385"/>
        <end position="403"/>
    </location>
</feature>
<feature type="compositionally biased region" description="Acidic residues" evidence="2">
    <location>
        <begin position="142"/>
        <end position="183"/>
    </location>
</feature>
<feature type="coiled-coil region" evidence="1">
    <location>
        <begin position="455"/>
        <end position="485"/>
    </location>
</feature>
<evidence type="ECO:0000256" key="2">
    <source>
        <dbReference type="SAM" id="MobiDB-lite"/>
    </source>
</evidence>
<dbReference type="EMBL" id="CAKOGP040000224">
    <property type="protein sequence ID" value="CAJ1932856.1"/>
    <property type="molecule type" value="Genomic_DNA"/>
</dbReference>
<feature type="compositionally biased region" description="Acidic residues" evidence="2">
    <location>
        <begin position="205"/>
        <end position="218"/>
    </location>
</feature>
<reference evidence="3" key="1">
    <citation type="submission" date="2023-08" db="EMBL/GenBank/DDBJ databases">
        <authorList>
            <person name="Audoor S."/>
            <person name="Bilcke G."/>
        </authorList>
    </citation>
    <scope>NUCLEOTIDE SEQUENCE</scope>
</reference>
<comment type="caution">
    <text evidence="3">The sequence shown here is derived from an EMBL/GenBank/DDBJ whole genome shotgun (WGS) entry which is preliminary data.</text>
</comment>
<feature type="compositionally biased region" description="Basic and acidic residues" evidence="2">
    <location>
        <begin position="129"/>
        <end position="141"/>
    </location>
</feature>
<organism evidence="3 4">
    <name type="scientific">Cylindrotheca closterium</name>
    <dbReference type="NCBI Taxonomy" id="2856"/>
    <lineage>
        <taxon>Eukaryota</taxon>
        <taxon>Sar</taxon>
        <taxon>Stramenopiles</taxon>
        <taxon>Ochrophyta</taxon>
        <taxon>Bacillariophyta</taxon>
        <taxon>Bacillariophyceae</taxon>
        <taxon>Bacillariophycidae</taxon>
        <taxon>Bacillariales</taxon>
        <taxon>Bacillariaceae</taxon>
        <taxon>Cylindrotheca</taxon>
    </lineage>
</organism>
<feature type="compositionally biased region" description="Acidic residues" evidence="2">
    <location>
        <begin position="332"/>
        <end position="350"/>
    </location>
</feature>
<proteinExistence type="predicted"/>
<dbReference type="Proteomes" id="UP001295423">
    <property type="component" value="Unassembled WGS sequence"/>
</dbReference>
<feature type="region of interest" description="Disordered" evidence="2">
    <location>
        <begin position="79"/>
        <end position="116"/>
    </location>
</feature>
<feature type="region of interest" description="Disordered" evidence="2">
    <location>
        <begin position="129"/>
        <end position="455"/>
    </location>
</feature>
<feature type="compositionally biased region" description="Acidic residues" evidence="2">
    <location>
        <begin position="404"/>
        <end position="413"/>
    </location>
</feature>
<feature type="compositionally biased region" description="Low complexity" evidence="2">
    <location>
        <begin position="363"/>
        <end position="375"/>
    </location>
</feature>
<feature type="compositionally biased region" description="Acidic residues" evidence="2">
    <location>
        <begin position="256"/>
        <end position="268"/>
    </location>
</feature>
<feature type="compositionally biased region" description="Acidic residues" evidence="2">
    <location>
        <begin position="96"/>
        <end position="114"/>
    </location>
</feature>
<keyword evidence="1" id="KW-0175">Coiled coil</keyword>